<keyword evidence="5 6" id="KW-0224">Dipeptidase</keyword>
<dbReference type="PANTHER" id="PTHR12994:SF17">
    <property type="entry name" value="LD30995P"/>
    <property type="match status" value="1"/>
</dbReference>
<dbReference type="AlphaFoldDB" id="A0A3G9J9V6"/>
<dbReference type="PANTHER" id="PTHR12994">
    <property type="entry name" value="SECERNIN"/>
    <property type="match status" value="1"/>
</dbReference>
<name>A0A3G9J9V6_9FIRM</name>
<sequence>MACTTILVGKDASYDGSTIIARNDDASAGKFAAKKLAIVLPEDQPRDYTSVISKCQVSLPDNPMAYSAMPNALDGEGIWAACGVNEENVAMTATETITSNALVLGADPLVKNGLGEEDLVVVTLPYIHSAREGVERLGALLEEYGTYEMNGIAFSDTKEIWWLETIGGHHWIAKRVKDDEYVVMPNQQGIKDFDLNDAYSAKRDHMCSTDLMTFIEKNHLDLAMDGQFNARLAFGSHSDSDHVYNTPRAWMILKYFNPRTYTWTGDDAQFKPEDDDLPWSLVPERKITIEDVKHALSFHYQGTPYDVYGHTGDPSNRGKYRPIGINRTDFLGVIQLRGYAEKRKQAIEWFTYGCNVFNTLVPFFTGGKAVPEYYGHTTKRVSTDNFYWVNRIIGALADAHFQTTAIHIERYQNSVASKAHHLINTFDNDLNGNVDEINQQLADMLKEETDQCLDHVLYEASNGMKNAFSRSDA</sequence>
<dbReference type="EC" id="3.4.-.-" evidence="6"/>
<evidence type="ECO:0000313" key="8">
    <source>
        <dbReference type="Proteomes" id="UP000268059"/>
    </source>
</evidence>
<dbReference type="GO" id="GO:0016805">
    <property type="term" value="F:dipeptidase activity"/>
    <property type="evidence" value="ECO:0007669"/>
    <property type="project" value="UniProtKB-KW"/>
</dbReference>
<comment type="catalytic activity">
    <reaction evidence="1">
        <text>an L-aminoacyl-L-amino acid + H2O = 2 an L-alpha-amino acid</text>
        <dbReference type="Rhea" id="RHEA:48940"/>
        <dbReference type="ChEBI" id="CHEBI:15377"/>
        <dbReference type="ChEBI" id="CHEBI:59869"/>
        <dbReference type="ChEBI" id="CHEBI:77460"/>
        <dbReference type="EC" id="3.4.13.19"/>
    </reaction>
</comment>
<evidence type="ECO:0000256" key="4">
    <source>
        <dbReference type="ARBA" id="ARBA00022801"/>
    </source>
</evidence>
<dbReference type="InParanoid" id="A0A3G9J9V6"/>
<comment type="similarity">
    <text evidence="2 6">Belongs to the peptidase C69 family.</text>
</comment>
<accession>A0A3G9J9V6</accession>
<evidence type="ECO:0000256" key="1">
    <source>
        <dbReference type="ARBA" id="ARBA00001670"/>
    </source>
</evidence>
<keyword evidence="4 6" id="KW-0378">Hydrolase</keyword>
<dbReference type="Gene3D" id="3.60.60.10">
    <property type="entry name" value="Penicillin V Acylase, Chain A"/>
    <property type="match status" value="1"/>
</dbReference>
<keyword evidence="3 6" id="KW-0645">Protease</keyword>
<keyword evidence="8" id="KW-1185">Reference proteome</keyword>
<gene>
    <name evidence="7" type="primary">pepD</name>
    <name evidence="7" type="ORF">SG0102_27740</name>
</gene>
<evidence type="ECO:0000256" key="3">
    <source>
        <dbReference type="ARBA" id="ARBA00022670"/>
    </source>
</evidence>
<dbReference type="GO" id="GO:0070004">
    <property type="term" value="F:cysteine-type exopeptidase activity"/>
    <property type="evidence" value="ECO:0007669"/>
    <property type="project" value="InterPro"/>
</dbReference>
<dbReference type="Pfam" id="PF03577">
    <property type="entry name" value="Peptidase_C69"/>
    <property type="match status" value="1"/>
</dbReference>
<organism evidence="7 8">
    <name type="scientific">Intestinibaculum porci</name>
    <dbReference type="NCBI Taxonomy" id="2487118"/>
    <lineage>
        <taxon>Bacteria</taxon>
        <taxon>Bacillati</taxon>
        <taxon>Bacillota</taxon>
        <taxon>Erysipelotrichia</taxon>
        <taxon>Erysipelotrichales</taxon>
        <taxon>Erysipelotrichaceae</taxon>
        <taxon>Intestinibaculum</taxon>
    </lineage>
</organism>
<dbReference type="RefSeq" id="WP_125120530.1">
    <property type="nucleotide sequence ID" value="NZ_AP019309.1"/>
</dbReference>
<dbReference type="Proteomes" id="UP000268059">
    <property type="component" value="Chromosome"/>
</dbReference>
<dbReference type="InterPro" id="IPR047804">
    <property type="entry name" value="C69_dipept_A-like"/>
</dbReference>
<evidence type="ECO:0000256" key="2">
    <source>
        <dbReference type="ARBA" id="ARBA00007225"/>
    </source>
</evidence>
<dbReference type="EMBL" id="AP019309">
    <property type="protein sequence ID" value="BBH27840.1"/>
    <property type="molecule type" value="Genomic_DNA"/>
</dbReference>
<dbReference type="KEGG" id="ebm:SG0102_27740"/>
<proteinExistence type="inferred from homology"/>
<evidence type="ECO:0000256" key="6">
    <source>
        <dbReference type="RuleBase" id="RU364089"/>
    </source>
</evidence>
<evidence type="ECO:0000313" key="7">
    <source>
        <dbReference type="EMBL" id="BBH27840.1"/>
    </source>
</evidence>
<protein>
    <recommendedName>
        <fullName evidence="6">Dipeptidase</fullName>
        <ecNumber evidence="6">3.4.-.-</ecNumber>
    </recommendedName>
</protein>
<dbReference type="InterPro" id="IPR005322">
    <property type="entry name" value="Peptidase_C69"/>
</dbReference>
<dbReference type="GO" id="GO:0006508">
    <property type="term" value="P:proteolysis"/>
    <property type="evidence" value="ECO:0007669"/>
    <property type="project" value="UniProtKB-KW"/>
</dbReference>
<dbReference type="OrthoDB" id="9764088at2"/>
<reference evidence="7 8" key="1">
    <citation type="submission" date="2018-11" db="EMBL/GenBank/DDBJ databases">
        <title>Novel Erysipelotrichaceae bacterium isolated from small intestine of a swine.</title>
        <authorList>
            <person name="Kim J.S."/>
            <person name="Choe H."/>
            <person name="Lee Y.R."/>
            <person name="Kim K.M."/>
            <person name="Park D.S."/>
        </authorList>
    </citation>
    <scope>NUCLEOTIDE SEQUENCE [LARGE SCALE GENOMIC DNA]</scope>
    <source>
        <strain evidence="7 8">SG0102</strain>
    </source>
</reference>
<evidence type="ECO:0000256" key="5">
    <source>
        <dbReference type="ARBA" id="ARBA00022997"/>
    </source>
</evidence>
<dbReference type="NCBIfam" id="NF033678">
    <property type="entry name" value="C69_fam_dipept"/>
    <property type="match status" value="1"/>
</dbReference>